<gene>
    <name evidence="2" type="ORF">N657DRAFT_195904</name>
</gene>
<dbReference type="EMBL" id="MU853224">
    <property type="protein sequence ID" value="KAK4127170.1"/>
    <property type="molecule type" value="Genomic_DNA"/>
</dbReference>
<reference evidence="2" key="2">
    <citation type="submission" date="2023-05" db="EMBL/GenBank/DDBJ databases">
        <authorList>
            <consortium name="Lawrence Berkeley National Laboratory"/>
            <person name="Steindorff A."/>
            <person name="Hensen N."/>
            <person name="Bonometti L."/>
            <person name="Westerberg I."/>
            <person name="Brannstrom I.O."/>
            <person name="Guillou S."/>
            <person name="Cros-Aarteil S."/>
            <person name="Calhoun S."/>
            <person name="Haridas S."/>
            <person name="Kuo A."/>
            <person name="Mondo S."/>
            <person name="Pangilinan J."/>
            <person name="Riley R."/>
            <person name="Labutti K."/>
            <person name="Andreopoulos B."/>
            <person name="Lipzen A."/>
            <person name="Chen C."/>
            <person name="Yanf M."/>
            <person name="Daum C."/>
            <person name="Ng V."/>
            <person name="Clum A."/>
            <person name="Ohm R."/>
            <person name="Martin F."/>
            <person name="Silar P."/>
            <person name="Natvig D."/>
            <person name="Lalanne C."/>
            <person name="Gautier V."/>
            <person name="Ament-Velasquez S.L."/>
            <person name="Kruys A."/>
            <person name="Hutchinson M.I."/>
            <person name="Powell A.J."/>
            <person name="Barry K."/>
            <person name="Miller A.N."/>
            <person name="Grigoriev I.V."/>
            <person name="Debuchy R."/>
            <person name="Gladieux P."/>
            <person name="Thoren M.H."/>
            <person name="Johannesson H."/>
        </authorList>
    </citation>
    <scope>NUCLEOTIDE SEQUENCE</scope>
    <source>
        <strain evidence="2">CBS 731.68</strain>
    </source>
</reference>
<evidence type="ECO:0000313" key="2">
    <source>
        <dbReference type="EMBL" id="KAK4127170.1"/>
    </source>
</evidence>
<name>A0AAN6U670_9PEZI</name>
<evidence type="ECO:0000256" key="1">
    <source>
        <dbReference type="SAM" id="MobiDB-lite"/>
    </source>
</evidence>
<proteinExistence type="predicted"/>
<keyword evidence="3" id="KW-1185">Reference proteome</keyword>
<accession>A0AAN6U670</accession>
<dbReference type="AlphaFoldDB" id="A0AAN6U670"/>
<dbReference type="RefSeq" id="XP_062650941.1">
    <property type="nucleotide sequence ID" value="XM_062786176.1"/>
</dbReference>
<dbReference type="Proteomes" id="UP001302602">
    <property type="component" value="Unassembled WGS sequence"/>
</dbReference>
<comment type="caution">
    <text evidence="2">The sequence shown here is derived from an EMBL/GenBank/DDBJ whole genome shotgun (WGS) entry which is preliminary data.</text>
</comment>
<protein>
    <submittedName>
        <fullName evidence="2">Uncharacterized protein</fullName>
    </submittedName>
</protein>
<sequence>MKVRSRVENEMKGPKYMIMVKWEWVESAYTMARWKVLRKLETYSGSRSSSARSVRPRMMTRNKAEGHQQQKRSSNRRFSVENGIARECRCVAITDWINDYSSETTVPDTWHVRCPPPNRELHADAGCGNVPSRNAHAVCQRQRQTPSAAQK</sequence>
<evidence type="ECO:0000313" key="3">
    <source>
        <dbReference type="Proteomes" id="UP001302602"/>
    </source>
</evidence>
<reference evidence="2" key="1">
    <citation type="journal article" date="2023" name="Mol. Phylogenet. Evol.">
        <title>Genome-scale phylogeny and comparative genomics of the fungal order Sordariales.</title>
        <authorList>
            <person name="Hensen N."/>
            <person name="Bonometti L."/>
            <person name="Westerberg I."/>
            <person name="Brannstrom I.O."/>
            <person name="Guillou S."/>
            <person name="Cros-Aarteil S."/>
            <person name="Calhoun S."/>
            <person name="Haridas S."/>
            <person name="Kuo A."/>
            <person name="Mondo S."/>
            <person name="Pangilinan J."/>
            <person name="Riley R."/>
            <person name="LaButti K."/>
            <person name="Andreopoulos B."/>
            <person name="Lipzen A."/>
            <person name="Chen C."/>
            <person name="Yan M."/>
            <person name="Daum C."/>
            <person name="Ng V."/>
            <person name="Clum A."/>
            <person name="Steindorff A."/>
            <person name="Ohm R.A."/>
            <person name="Martin F."/>
            <person name="Silar P."/>
            <person name="Natvig D.O."/>
            <person name="Lalanne C."/>
            <person name="Gautier V."/>
            <person name="Ament-Velasquez S.L."/>
            <person name="Kruys A."/>
            <person name="Hutchinson M.I."/>
            <person name="Powell A.J."/>
            <person name="Barry K."/>
            <person name="Miller A.N."/>
            <person name="Grigoriev I.V."/>
            <person name="Debuchy R."/>
            <person name="Gladieux P."/>
            <person name="Hiltunen Thoren M."/>
            <person name="Johannesson H."/>
        </authorList>
    </citation>
    <scope>NUCLEOTIDE SEQUENCE</scope>
    <source>
        <strain evidence="2">CBS 731.68</strain>
    </source>
</reference>
<feature type="region of interest" description="Disordered" evidence="1">
    <location>
        <begin position="45"/>
        <end position="78"/>
    </location>
</feature>
<organism evidence="2 3">
    <name type="scientific">Parathielavia appendiculata</name>
    <dbReference type="NCBI Taxonomy" id="2587402"/>
    <lineage>
        <taxon>Eukaryota</taxon>
        <taxon>Fungi</taxon>
        <taxon>Dikarya</taxon>
        <taxon>Ascomycota</taxon>
        <taxon>Pezizomycotina</taxon>
        <taxon>Sordariomycetes</taxon>
        <taxon>Sordariomycetidae</taxon>
        <taxon>Sordariales</taxon>
        <taxon>Chaetomiaceae</taxon>
        <taxon>Parathielavia</taxon>
    </lineage>
</organism>
<dbReference type="GeneID" id="87822942"/>